<dbReference type="AlphaFoldDB" id="A0A8J5Y0Y6"/>
<dbReference type="Proteomes" id="UP000751190">
    <property type="component" value="Unassembled WGS sequence"/>
</dbReference>
<organism evidence="1 2">
    <name type="scientific">Diacronema lutheri</name>
    <name type="common">Unicellular marine alga</name>
    <name type="synonym">Monochrysis lutheri</name>
    <dbReference type="NCBI Taxonomy" id="2081491"/>
    <lineage>
        <taxon>Eukaryota</taxon>
        <taxon>Haptista</taxon>
        <taxon>Haptophyta</taxon>
        <taxon>Pavlovophyceae</taxon>
        <taxon>Pavlovales</taxon>
        <taxon>Pavlovaceae</taxon>
        <taxon>Diacronema</taxon>
    </lineage>
</organism>
<keyword evidence="2" id="KW-1185">Reference proteome</keyword>
<dbReference type="EMBL" id="JAGTXO010000003">
    <property type="protein sequence ID" value="KAG8469309.1"/>
    <property type="molecule type" value="Genomic_DNA"/>
</dbReference>
<name>A0A8J5Y0Y6_DIALT</name>
<dbReference type="OrthoDB" id="202051at2759"/>
<reference evidence="1" key="1">
    <citation type="submission" date="2021-05" db="EMBL/GenBank/DDBJ databases">
        <title>The genome of the haptophyte Pavlova lutheri (Diacronema luteri, Pavlovales) - a model for lipid biosynthesis in eukaryotic algae.</title>
        <authorList>
            <person name="Hulatt C.J."/>
            <person name="Posewitz M.C."/>
        </authorList>
    </citation>
    <scope>NUCLEOTIDE SEQUENCE</scope>
    <source>
        <strain evidence="1">NIVA-4/92</strain>
    </source>
</reference>
<protein>
    <submittedName>
        <fullName evidence="1">Uncharacterized protein</fullName>
    </submittedName>
</protein>
<sequence>MGAVEAHASELSAATAELARAHASALRALEESLGMTPVDFAAAYGCERIEAAGVRGSVRSFEAPLAKLAWCSSLSLQAPDGCFATFGLQAWNAPTTDVPHLHVQAGVSDGGIDLSIDFRPRLNAGYERAGADGAFADPQSREEFSQAGLREAYATAFFDEGAALWRAAVCATEGAELVRVDGADVQGRRQFGGTAGVSYGPLRIELRLPLTRAAAAAAAAAVESSAQRWLGWMRAAGEASWMANRMMYDRDNQVRHAVYRADAGRLQARWGAALGLRVAAAYAGRHDMVGHNTLGLGMGHGFDDSDGRD</sequence>
<proteinExistence type="predicted"/>
<evidence type="ECO:0000313" key="1">
    <source>
        <dbReference type="EMBL" id="KAG8469309.1"/>
    </source>
</evidence>
<dbReference type="OMA" id="GPANIAW"/>
<accession>A0A8J5Y0Y6</accession>
<dbReference type="Gene3D" id="3.40.1500.20">
    <property type="match status" value="1"/>
</dbReference>
<evidence type="ECO:0000313" key="2">
    <source>
        <dbReference type="Proteomes" id="UP000751190"/>
    </source>
</evidence>
<comment type="caution">
    <text evidence="1">The sequence shown here is derived from an EMBL/GenBank/DDBJ whole genome shotgun (WGS) entry which is preliminary data.</text>
</comment>
<gene>
    <name evidence="1" type="ORF">KFE25_007827</name>
</gene>